<dbReference type="SUPFAM" id="SSF53335">
    <property type="entry name" value="S-adenosyl-L-methionine-dependent methyltransferases"/>
    <property type="match status" value="1"/>
</dbReference>
<evidence type="ECO:0000256" key="11">
    <source>
        <dbReference type="HAMAP-Rule" id="MF_01547"/>
    </source>
</evidence>
<keyword evidence="3 11" id="KW-0808">Transferase</keyword>
<evidence type="ECO:0000256" key="5">
    <source>
        <dbReference type="ARBA" id="ARBA00037569"/>
    </source>
</evidence>
<dbReference type="InterPro" id="IPR050082">
    <property type="entry name" value="RNA_methyltr_RlmE"/>
</dbReference>
<keyword evidence="1 11" id="KW-0698">rRNA processing</keyword>
<organism evidence="14">
    <name type="scientific">Desulfofervidus auxilii</name>
    <dbReference type="NCBI Taxonomy" id="1621989"/>
    <lineage>
        <taxon>Bacteria</taxon>
        <taxon>Pseudomonadati</taxon>
        <taxon>Thermodesulfobacteriota</taxon>
        <taxon>Candidatus Desulfofervidia</taxon>
        <taxon>Candidatus Desulfofervidales</taxon>
        <taxon>Candidatus Desulfofervidaceae</taxon>
        <taxon>Candidatus Desulfofervidus</taxon>
    </lineage>
</organism>
<name>A0A7V0IA13_DESA2</name>
<dbReference type="InterPro" id="IPR002877">
    <property type="entry name" value="RNA_MeTrfase_FtsJ_dom"/>
</dbReference>
<feature type="binding site" evidence="11">
    <location>
        <position position="69"/>
    </location>
    <ligand>
        <name>S-adenosyl-L-methionine</name>
        <dbReference type="ChEBI" id="CHEBI:59789"/>
    </ligand>
</feature>
<keyword evidence="4 11" id="KW-0949">S-adenosyl-L-methionine</keyword>
<dbReference type="EC" id="2.1.1.166" evidence="6 11"/>
<evidence type="ECO:0000256" key="12">
    <source>
        <dbReference type="PIRSR" id="PIRSR005461-1"/>
    </source>
</evidence>
<reference evidence="14" key="1">
    <citation type="journal article" date="2020" name="mSystems">
        <title>Genome- and Community-Level Interaction Insights into Carbon Utilization and Element Cycling Functions of Hydrothermarchaeota in Hydrothermal Sediment.</title>
        <authorList>
            <person name="Zhou Z."/>
            <person name="Liu Y."/>
            <person name="Xu W."/>
            <person name="Pan J."/>
            <person name="Luo Z.H."/>
            <person name="Li M."/>
        </authorList>
    </citation>
    <scope>NUCLEOTIDE SEQUENCE [LARGE SCALE GENOMIC DNA]</scope>
    <source>
        <strain evidence="14">HyVt-113</strain>
    </source>
</reference>
<evidence type="ECO:0000256" key="1">
    <source>
        <dbReference type="ARBA" id="ARBA00022552"/>
    </source>
</evidence>
<sequence>MIYFKDVFFKRAKKEGYFARSVYKLEEIDKKYRLFKKGYKVLDLGSSPGSWLQYIAKKVGEKGIVVGVDINPLKWETPPSYVYFWQRDVLNWDFKEIKNLVPFNVVVSDMAPLTTGIKDADVYRCFKLADKALEIAKMFLAPKGHFVTKVFEGQEVKQLLMDIKNYFSFIKVFKPKGSRAESREIFIICLNRR</sequence>
<dbReference type="GO" id="GO:0008650">
    <property type="term" value="F:rRNA (uridine-2'-O-)-methyltransferase activity"/>
    <property type="evidence" value="ECO:0007669"/>
    <property type="project" value="UniProtKB-UniRule"/>
</dbReference>
<accession>A0A7V0IA13</accession>
<feature type="binding site" evidence="11">
    <location>
        <position position="109"/>
    </location>
    <ligand>
        <name>S-adenosyl-L-methionine</name>
        <dbReference type="ChEBI" id="CHEBI:59789"/>
    </ligand>
</feature>
<feature type="binding site" evidence="11">
    <location>
        <position position="49"/>
    </location>
    <ligand>
        <name>S-adenosyl-L-methionine</name>
        <dbReference type="ChEBI" id="CHEBI:59789"/>
    </ligand>
</feature>
<dbReference type="AlphaFoldDB" id="A0A7V0IA13"/>
<dbReference type="Gene3D" id="3.40.50.150">
    <property type="entry name" value="Vaccinia Virus protein VP39"/>
    <property type="match status" value="1"/>
</dbReference>
<comment type="catalytic activity">
    <reaction evidence="10 11">
        <text>uridine(2552) in 23S rRNA + S-adenosyl-L-methionine = 2'-O-methyluridine(2552) in 23S rRNA + S-adenosyl-L-homocysteine + H(+)</text>
        <dbReference type="Rhea" id="RHEA:42720"/>
        <dbReference type="Rhea" id="RHEA-COMP:10202"/>
        <dbReference type="Rhea" id="RHEA-COMP:10203"/>
        <dbReference type="ChEBI" id="CHEBI:15378"/>
        <dbReference type="ChEBI" id="CHEBI:57856"/>
        <dbReference type="ChEBI" id="CHEBI:59789"/>
        <dbReference type="ChEBI" id="CHEBI:65315"/>
        <dbReference type="ChEBI" id="CHEBI:74478"/>
        <dbReference type="EC" id="2.1.1.166"/>
    </reaction>
</comment>
<evidence type="ECO:0000256" key="7">
    <source>
        <dbReference type="ARBA" id="ARBA00041129"/>
    </source>
</evidence>
<dbReference type="InterPro" id="IPR029063">
    <property type="entry name" value="SAM-dependent_MTases_sf"/>
</dbReference>
<protein>
    <recommendedName>
        <fullName evidence="7 11">Ribosomal RNA large subunit methyltransferase E</fullName>
        <ecNumber evidence="6 11">2.1.1.166</ecNumber>
    </recommendedName>
    <alternativeName>
        <fullName evidence="9 11">23S rRNA Um2552 methyltransferase</fullName>
    </alternativeName>
    <alternativeName>
        <fullName evidence="8 11">rRNA (uridine-2'-O-)-methyltransferase</fullName>
    </alternativeName>
</protein>
<dbReference type="Pfam" id="PF01728">
    <property type="entry name" value="FtsJ"/>
    <property type="match status" value="1"/>
</dbReference>
<evidence type="ECO:0000256" key="9">
    <source>
        <dbReference type="ARBA" id="ARBA00042745"/>
    </source>
</evidence>
<comment type="function">
    <text evidence="5 11">Specifically methylates the uridine in position 2552 of 23S rRNA at the 2'-O position of the ribose in the fully assembled 50S ribosomal subunit.</text>
</comment>
<gene>
    <name evidence="11" type="primary">rlmE</name>
    <name evidence="11" type="synonym">ftsJ</name>
    <name evidence="11" type="synonym">rrmJ</name>
    <name evidence="14" type="ORF">ENF30_01625</name>
</gene>
<evidence type="ECO:0000259" key="13">
    <source>
        <dbReference type="Pfam" id="PF01728"/>
    </source>
</evidence>
<comment type="subcellular location">
    <subcellularLocation>
        <location evidence="11">Cytoplasm</location>
    </subcellularLocation>
</comment>
<evidence type="ECO:0000256" key="10">
    <source>
        <dbReference type="ARBA" id="ARBA00048970"/>
    </source>
</evidence>
<evidence type="ECO:0000256" key="3">
    <source>
        <dbReference type="ARBA" id="ARBA00022679"/>
    </source>
</evidence>
<evidence type="ECO:0000313" key="14">
    <source>
        <dbReference type="EMBL" id="HDD35479.1"/>
    </source>
</evidence>
<dbReference type="HAMAP" id="MF_01547">
    <property type="entry name" value="RNA_methyltr_E"/>
    <property type="match status" value="1"/>
</dbReference>
<comment type="caution">
    <text evidence="14">The sequence shown here is derived from an EMBL/GenBank/DDBJ whole genome shotgun (WGS) entry which is preliminary data.</text>
</comment>
<dbReference type="EMBL" id="DQWQ01000074">
    <property type="protein sequence ID" value="HDD35479.1"/>
    <property type="molecule type" value="Genomic_DNA"/>
</dbReference>
<keyword evidence="11" id="KW-0963">Cytoplasm</keyword>
<dbReference type="GO" id="GO:0005737">
    <property type="term" value="C:cytoplasm"/>
    <property type="evidence" value="ECO:0007669"/>
    <property type="project" value="UniProtKB-SubCell"/>
</dbReference>
<feature type="domain" description="Ribosomal RNA methyltransferase FtsJ" evidence="13">
    <location>
        <begin position="17"/>
        <end position="192"/>
    </location>
</feature>
<comment type="similarity">
    <text evidence="11">Belongs to the class I-like SAM-binding methyltransferase superfamily. RNA methyltransferase RlmE family.</text>
</comment>
<keyword evidence="2 11" id="KW-0489">Methyltransferase</keyword>
<evidence type="ECO:0000256" key="8">
    <source>
        <dbReference type="ARBA" id="ARBA00041995"/>
    </source>
</evidence>
<dbReference type="CDD" id="cd02440">
    <property type="entry name" value="AdoMet_MTases"/>
    <property type="match status" value="1"/>
</dbReference>
<dbReference type="InterPro" id="IPR015507">
    <property type="entry name" value="rRNA-MeTfrase_E"/>
</dbReference>
<evidence type="ECO:0000256" key="2">
    <source>
        <dbReference type="ARBA" id="ARBA00022603"/>
    </source>
</evidence>
<feature type="active site" description="Proton acceptor" evidence="11 12">
    <location>
        <position position="149"/>
    </location>
</feature>
<dbReference type="PANTHER" id="PTHR10920:SF18">
    <property type="entry name" value="RRNA METHYLTRANSFERASE 2, MITOCHONDRIAL"/>
    <property type="match status" value="1"/>
</dbReference>
<feature type="binding site" evidence="11">
    <location>
        <position position="88"/>
    </location>
    <ligand>
        <name>S-adenosyl-L-methionine</name>
        <dbReference type="ChEBI" id="CHEBI:59789"/>
    </ligand>
</feature>
<dbReference type="Proteomes" id="UP000885706">
    <property type="component" value="Unassembled WGS sequence"/>
</dbReference>
<feature type="binding site" evidence="11">
    <location>
        <position position="51"/>
    </location>
    <ligand>
        <name>S-adenosyl-L-methionine</name>
        <dbReference type="ChEBI" id="CHEBI:59789"/>
    </ligand>
</feature>
<evidence type="ECO:0000256" key="6">
    <source>
        <dbReference type="ARBA" id="ARBA00038861"/>
    </source>
</evidence>
<dbReference type="PANTHER" id="PTHR10920">
    <property type="entry name" value="RIBOSOMAL RNA METHYLTRANSFERASE"/>
    <property type="match status" value="1"/>
</dbReference>
<evidence type="ECO:0000256" key="4">
    <source>
        <dbReference type="ARBA" id="ARBA00022691"/>
    </source>
</evidence>
<proteinExistence type="inferred from homology"/>
<dbReference type="PIRSF" id="PIRSF005461">
    <property type="entry name" value="23S_rRNA_mtase"/>
    <property type="match status" value="1"/>
</dbReference>